<feature type="domain" description="ABC transporter" evidence="5">
    <location>
        <begin position="10"/>
        <end position="254"/>
    </location>
</feature>
<keyword evidence="7" id="KW-1185">Reference proteome</keyword>
<evidence type="ECO:0000256" key="2">
    <source>
        <dbReference type="ARBA" id="ARBA00022448"/>
    </source>
</evidence>
<dbReference type="Proteomes" id="UP000539111">
    <property type="component" value="Unassembled WGS sequence"/>
</dbReference>
<dbReference type="InterPro" id="IPR017871">
    <property type="entry name" value="ABC_transporter-like_CS"/>
</dbReference>
<dbReference type="AlphaFoldDB" id="A0A7Z0A8A0"/>
<dbReference type="PROSITE" id="PS00211">
    <property type="entry name" value="ABC_TRANSPORTER_1"/>
    <property type="match status" value="2"/>
</dbReference>
<evidence type="ECO:0000256" key="3">
    <source>
        <dbReference type="ARBA" id="ARBA00022741"/>
    </source>
</evidence>
<dbReference type="GO" id="GO:0005524">
    <property type="term" value="F:ATP binding"/>
    <property type="evidence" value="ECO:0007669"/>
    <property type="project" value="UniProtKB-KW"/>
</dbReference>
<comment type="caution">
    <text evidence="6">The sequence shown here is derived from an EMBL/GenBank/DDBJ whole genome shotgun (WGS) entry which is preliminary data.</text>
</comment>
<dbReference type="SMART" id="SM00382">
    <property type="entry name" value="AAA"/>
    <property type="match status" value="2"/>
</dbReference>
<dbReference type="InterPro" id="IPR015856">
    <property type="entry name" value="ABC_transpr_CbiO/EcfA_su"/>
</dbReference>
<reference evidence="6 7" key="1">
    <citation type="submission" date="2020-07" db="EMBL/GenBank/DDBJ databases">
        <title>Sequencing the genomes of 1000 actinobacteria strains.</title>
        <authorList>
            <person name="Klenk H.-P."/>
        </authorList>
    </citation>
    <scope>NUCLEOTIDE SEQUENCE [LARGE SCALE GENOMIC DNA]</scope>
    <source>
        <strain evidence="6 7">DSM 26341</strain>
    </source>
</reference>
<dbReference type="InterPro" id="IPR003593">
    <property type="entry name" value="AAA+_ATPase"/>
</dbReference>
<dbReference type="RefSeq" id="WP_179425483.1">
    <property type="nucleotide sequence ID" value="NZ_JACBZP010000001.1"/>
</dbReference>
<sequence>MAEPEFAGPVGPAAVTARGWGWRHAGRKAFAVSGLDLTIAPGEKILVLGPSGAGKSTLMGALAGVLGGADEGESVGELLVDGRPAFGPGRLPGRSGLVLQDPESQVVLARCGDDVAFGCENLGVPRRDIWPRVDSALRAVGLPVERDRPTTALSGGQKQRLALAGVLAMRAGLILLDEPTANLDPDGVRQVREAVVAATASRQATTLIVEHRVAVWRDVVDRIIVLAPGGGVLADGEPDDVLGRHGRMLAEAGVWVPEFPPALPGRGRRPAGPELLRANGLTVGRGGRRRFFSRERRPAGGVPAAGDIDVRIRSGRCLAISGPNGSGKSTLALTLAGLLPELGGAVEAASELAGDAGSEPNEWSSRELLTRIGVVFQDPELQFLTGSVDDELALGLVKAGVPPEQRRARIDELLNRLRLSGLARANPFTLSGGEKRRLSVATALATAPKVVVLDEPTFGQDAGTWAELVALLRELLDSGSAVVAVTHDADFIDALADDRLQLGPAVQPAGESRRAVA</sequence>
<proteinExistence type="inferred from homology"/>
<dbReference type="PROSITE" id="PS50893">
    <property type="entry name" value="ABC_TRANSPORTER_2"/>
    <property type="match status" value="2"/>
</dbReference>
<evidence type="ECO:0000313" key="6">
    <source>
        <dbReference type="EMBL" id="NYI66262.1"/>
    </source>
</evidence>
<keyword evidence="3" id="KW-0547">Nucleotide-binding</keyword>
<dbReference type="EC" id="3.6.3.-" evidence="6"/>
<dbReference type="GO" id="GO:0042626">
    <property type="term" value="F:ATPase-coupled transmembrane transporter activity"/>
    <property type="evidence" value="ECO:0007669"/>
    <property type="project" value="TreeGrafter"/>
</dbReference>
<accession>A0A7Z0A8A0</accession>
<gene>
    <name evidence="6" type="ORF">BJY26_000568</name>
</gene>
<dbReference type="PANTHER" id="PTHR43553:SF24">
    <property type="entry name" value="ENERGY-COUPLING FACTOR TRANSPORTER ATP-BINDING PROTEIN ECFA1"/>
    <property type="match status" value="1"/>
</dbReference>
<organism evidence="6 7">
    <name type="scientific">Spelaeicoccus albus</name>
    <dbReference type="NCBI Taxonomy" id="1280376"/>
    <lineage>
        <taxon>Bacteria</taxon>
        <taxon>Bacillati</taxon>
        <taxon>Actinomycetota</taxon>
        <taxon>Actinomycetes</taxon>
        <taxon>Micrococcales</taxon>
        <taxon>Brevibacteriaceae</taxon>
        <taxon>Spelaeicoccus</taxon>
    </lineage>
</organism>
<name>A0A7Z0A8A0_9MICO</name>
<keyword evidence="2" id="KW-0813">Transport</keyword>
<dbReference type="SUPFAM" id="SSF52540">
    <property type="entry name" value="P-loop containing nucleoside triphosphate hydrolases"/>
    <property type="match status" value="2"/>
</dbReference>
<protein>
    <submittedName>
        <fullName evidence="6">Energy-coupling factor transport system ATP-binding protein</fullName>
        <ecNumber evidence="6">3.6.3.-</ecNumber>
    </submittedName>
</protein>
<dbReference type="Pfam" id="PF00005">
    <property type="entry name" value="ABC_tran"/>
    <property type="match status" value="2"/>
</dbReference>
<comment type="similarity">
    <text evidence="1">Belongs to the ABC transporter superfamily.</text>
</comment>
<dbReference type="InterPro" id="IPR003439">
    <property type="entry name" value="ABC_transporter-like_ATP-bd"/>
</dbReference>
<dbReference type="EMBL" id="JACBZP010000001">
    <property type="protein sequence ID" value="NYI66262.1"/>
    <property type="molecule type" value="Genomic_DNA"/>
</dbReference>
<evidence type="ECO:0000256" key="1">
    <source>
        <dbReference type="ARBA" id="ARBA00005417"/>
    </source>
</evidence>
<dbReference type="CDD" id="cd03225">
    <property type="entry name" value="ABC_cobalt_CbiO_domain1"/>
    <property type="match status" value="2"/>
</dbReference>
<dbReference type="GO" id="GO:0016887">
    <property type="term" value="F:ATP hydrolysis activity"/>
    <property type="evidence" value="ECO:0007669"/>
    <property type="project" value="InterPro"/>
</dbReference>
<evidence type="ECO:0000259" key="5">
    <source>
        <dbReference type="PROSITE" id="PS50893"/>
    </source>
</evidence>
<evidence type="ECO:0000313" key="7">
    <source>
        <dbReference type="Proteomes" id="UP000539111"/>
    </source>
</evidence>
<keyword evidence="6" id="KW-0378">Hydrolase</keyword>
<keyword evidence="4 6" id="KW-0067">ATP-binding</keyword>
<dbReference type="Gene3D" id="3.40.50.300">
    <property type="entry name" value="P-loop containing nucleotide triphosphate hydrolases"/>
    <property type="match status" value="2"/>
</dbReference>
<evidence type="ECO:0000256" key="4">
    <source>
        <dbReference type="ARBA" id="ARBA00022840"/>
    </source>
</evidence>
<dbReference type="InterPro" id="IPR027417">
    <property type="entry name" value="P-loop_NTPase"/>
</dbReference>
<dbReference type="InterPro" id="IPR050095">
    <property type="entry name" value="ECF_ABC_transporter_ATP-bd"/>
</dbReference>
<dbReference type="GO" id="GO:0043190">
    <property type="term" value="C:ATP-binding cassette (ABC) transporter complex"/>
    <property type="evidence" value="ECO:0007669"/>
    <property type="project" value="TreeGrafter"/>
</dbReference>
<feature type="domain" description="ABC transporter" evidence="5">
    <location>
        <begin position="289"/>
        <end position="517"/>
    </location>
</feature>
<dbReference type="PANTHER" id="PTHR43553">
    <property type="entry name" value="HEAVY METAL TRANSPORTER"/>
    <property type="match status" value="1"/>
</dbReference>